<keyword evidence="4" id="KW-1185">Reference proteome</keyword>
<gene>
    <name evidence="3" type="ORF">OEA41_003810</name>
</gene>
<evidence type="ECO:0000256" key="2">
    <source>
        <dbReference type="SAM" id="Phobius"/>
    </source>
</evidence>
<keyword evidence="2" id="KW-1133">Transmembrane helix</keyword>
<keyword evidence="2" id="KW-0472">Membrane</keyword>
<dbReference type="Proteomes" id="UP001276659">
    <property type="component" value="Unassembled WGS sequence"/>
</dbReference>
<dbReference type="AlphaFoldDB" id="A0AAD9Z691"/>
<comment type="caution">
    <text evidence="3">The sequence shown here is derived from an EMBL/GenBank/DDBJ whole genome shotgun (WGS) entry which is preliminary data.</text>
</comment>
<sequence>MRPFQVARDDSDEVLDEANPTPAEPPTGVVSDHVSQPIPSLPPQPGLKRGLQIPSRISHITWGFKLPPALAKAGVGKKEWETFTHEVKRHARMSKSQFCTVLAFGFAIGVICDMFMWPIGTVIGGVYCHKRQREKEHENFTVAHTSGALRLMAHRWNKSYFEPLGLQVRLEPPDAIIYDSLEEMDVASTKLFKYEQKKGYSSPAAGEDSGKGDKKEIKYMSKEGRERLKAARKGRIIITPFVPDADGLAALMRKAWTMERHANHVDEGPSPSQLALPARGTSEF</sequence>
<organism evidence="3 4">
    <name type="scientific">Lepraria neglecta</name>
    <dbReference type="NCBI Taxonomy" id="209136"/>
    <lineage>
        <taxon>Eukaryota</taxon>
        <taxon>Fungi</taxon>
        <taxon>Dikarya</taxon>
        <taxon>Ascomycota</taxon>
        <taxon>Pezizomycotina</taxon>
        <taxon>Lecanoromycetes</taxon>
        <taxon>OSLEUM clade</taxon>
        <taxon>Lecanoromycetidae</taxon>
        <taxon>Lecanorales</taxon>
        <taxon>Lecanorineae</taxon>
        <taxon>Stereocaulaceae</taxon>
        <taxon>Lepraria</taxon>
    </lineage>
</organism>
<keyword evidence="2" id="KW-0812">Transmembrane</keyword>
<evidence type="ECO:0000256" key="1">
    <source>
        <dbReference type="SAM" id="MobiDB-lite"/>
    </source>
</evidence>
<protein>
    <submittedName>
        <fullName evidence="3">Uncharacterized protein</fullName>
    </submittedName>
</protein>
<proteinExistence type="predicted"/>
<name>A0AAD9Z691_9LECA</name>
<dbReference type="Pfam" id="PF15496">
    <property type="entry name" value="DUF4646"/>
    <property type="match status" value="1"/>
</dbReference>
<reference evidence="3" key="1">
    <citation type="submission" date="2022-11" db="EMBL/GenBank/DDBJ databases">
        <title>Chromosomal genome sequence assembly and mating type (MAT) locus characterization of the leprose asexual lichenized fungus Lepraria neglecta (Nyl.) Erichsen.</title>
        <authorList>
            <person name="Allen J.L."/>
            <person name="Pfeffer B."/>
        </authorList>
    </citation>
    <scope>NUCLEOTIDE SEQUENCE</scope>
    <source>
        <strain evidence="3">Allen 5258</strain>
    </source>
</reference>
<dbReference type="InterPro" id="IPR028018">
    <property type="entry name" value="DUF4646"/>
</dbReference>
<evidence type="ECO:0000313" key="3">
    <source>
        <dbReference type="EMBL" id="KAK3171726.1"/>
    </source>
</evidence>
<accession>A0AAD9Z691</accession>
<evidence type="ECO:0000313" key="4">
    <source>
        <dbReference type="Proteomes" id="UP001276659"/>
    </source>
</evidence>
<dbReference type="EMBL" id="JASNWA010000008">
    <property type="protein sequence ID" value="KAK3171726.1"/>
    <property type="molecule type" value="Genomic_DNA"/>
</dbReference>
<feature type="region of interest" description="Disordered" evidence="1">
    <location>
        <begin position="262"/>
        <end position="284"/>
    </location>
</feature>
<feature type="region of interest" description="Disordered" evidence="1">
    <location>
        <begin position="1"/>
        <end position="47"/>
    </location>
</feature>
<feature type="transmembrane region" description="Helical" evidence="2">
    <location>
        <begin position="98"/>
        <end position="119"/>
    </location>
</feature>